<keyword evidence="3" id="KW-1185">Reference proteome</keyword>
<feature type="region of interest" description="Disordered" evidence="1">
    <location>
        <begin position="1"/>
        <end position="25"/>
    </location>
</feature>
<evidence type="ECO:0000256" key="1">
    <source>
        <dbReference type="SAM" id="MobiDB-lite"/>
    </source>
</evidence>
<evidence type="ECO:0000313" key="2">
    <source>
        <dbReference type="EMBL" id="QTC89250.1"/>
    </source>
</evidence>
<organism evidence="2 3">
    <name type="scientific">Brevundimonas pondensis</name>
    <dbReference type="NCBI Taxonomy" id="2774189"/>
    <lineage>
        <taxon>Bacteria</taxon>
        <taxon>Pseudomonadati</taxon>
        <taxon>Pseudomonadota</taxon>
        <taxon>Alphaproteobacteria</taxon>
        <taxon>Caulobacterales</taxon>
        <taxon>Caulobacteraceae</taxon>
        <taxon>Brevundimonas</taxon>
    </lineage>
</organism>
<dbReference type="EMBL" id="CP062006">
    <property type="protein sequence ID" value="QTC89250.1"/>
    <property type="molecule type" value="Genomic_DNA"/>
</dbReference>
<gene>
    <name evidence="2" type="ORF">IFE19_07975</name>
</gene>
<name>A0ABX7SSH2_9CAUL</name>
<protein>
    <submittedName>
        <fullName evidence="2">Uncharacterized protein</fullName>
    </submittedName>
</protein>
<accession>A0ABX7SSH2</accession>
<proteinExistence type="predicted"/>
<dbReference type="Proteomes" id="UP000663942">
    <property type="component" value="Chromosome"/>
</dbReference>
<evidence type="ECO:0000313" key="3">
    <source>
        <dbReference type="Proteomes" id="UP000663942"/>
    </source>
</evidence>
<dbReference type="RefSeq" id="WP_314429106.1">
    <property type="nucleotide sequence ID" value="NZ_JBDJLZ010000002.1"/>
</dbReference>
<reference evidence="2 3" key="1">
    <citation type="submission" date="2020-09" db="EMBL/GenBank/DDBJ databases">
        <title>Brevundimonas sp. LVF1 isolated from an oligotrophic pond in Goettingen, Germany.</title>
        <authorList>
            <person name="Friedrich I."/>
            <person name="Klassen A."/>
            <person name="Neubauer H."/>
            <person name="Schneider D."/>
            <person name="Hertel R."/>
            <person name="Daniel R."/>
        </authorList>
    </citation>
    <scope>NUCLEOTIDE SEQUENCE [LARGE SCALE GENOMIC DNA]</scope>
    <source>
        <strain evidence="2 3">LVF1</strain>
    </source>
</reference>
<sequence>MSSQGVGVPLQQDVSRTGRPAPDLTDYPVREYVTAMALELARMARWDGDEALAGALEAASAMASGGVK</sequence>